<keyword evidence="2" id="KW-0472">Membrane</keyword>
<keyword evidence="2" id="KW-0812">Transmembrane</keyword>
<dbReference type="Gene3D" id="1.10.287.470">
    <property type="entry name" value="Helix hairpin bin"/>
    <property type="match status" value="1"/>
</dbReference>
<dbReference type="EMBL" id="JAPTYD010000039">
    <property type="protein sequence ID" value="MCZ0963486.1"/>
    <property type="molecule type" value="Genomic_DNA"/>
</dbReference>
<dbReference type="InterPro" id="IPR050393">
    <property type="entry name" value="MFP_Efflux_Pump"/>
</dbReference>
<dbReference type="SUPFAM" id="SSF111369">
    <property type="entry name" value="HlyD-like secretion proteins"/>
    <property type="match status" value="1"/>
</dbReference>
<evidence type="ECO:0000256" key="1">
    <source>
        <dbReference type="SAM" id="Coils"/>
    </source>
</evidence>
<accession>A0ABT4J8M9</accession>
<sequence>MLELLLCSSVTVLPDYLYRRFVQGKRFGHEITLFSVWYELRWGLVLCVILTISLITAVFYFHPSTRAATSIFRTVTILPETNGRVAETFVDINQPVKEGDPLFRLDDLEQRAAVETARLKLAEIEAELRVAQIQVREAEGRIMQAEGMLKQALDEFETRSALLAQNSTAIARRDVERAQVQVSTQQGMVDAAIAARDALIARVDFQLPAQKASAEAVLQEAQVELDKTLVVAGTDGIVQQFALRRGDVVNPMLRPAGILVPARRITGLAAGFGQIESQVMKPGMIGEVTCAAKPWQIIPMVVTQVQEVIAAGQIRPTDQLQDLQNMALGGTITVLMEPLYEGALDGLPQGATCIANTYTSNHDRLEDENLGTLQRLGLHAVDAVGLVHALILRIQALLLPIQTLVLKGH</sequence>
<name>A0ABT4J8M9_9RHOB</name>
<evidence type="ECO:0000313" key="4">
    <source>
        <dbReference type="Proteomes" id="UP001149822"/>
    </source>
</evidence>
<dbReference type="Gene3D" id="2.40.50.100">
    <property type="match status" value="1"/>
</dbReference>
<comment type="caution">
    <text evidence="3">The sequence shown here is derived from an EMBL/GenBank/DDBJ whole genome shotgun (WGS) entry which is preliminary data.</text>
</comment>
<evidence type="ECO:0000256" key="2">
    <source>
        <dbReference type="SAM" id="Phobius"/>
    </source>
</evidence>
<feature type="transmembrane region" description="Helical" evidence="2">
    <location>
        <begin position="42"/>
        <end position="61"/>
    </location>
</feature>
<feature type="coiled-coil region" evidence="1">
    <location>
        <begin position="105"/>
        <end position="155"/>
    </location>
</feature>
<dbReference type="RefSeq" id="WP_268943572.1">
    <property type="nucleotide sequence ID" value="NZ_JAPTYD010000039.1"/>
</dbReference>
<keyword evidence="2" id="KW-1133">Transmembrane helix</keyword>
<keyword evidence="1" id="KW-0175">Coiled coil</keyword>
<reference evidence="3" key="1">
    <citation type="submission" date="2022-12" db="EMBL/GenBank/DDBJ databases">
        <title>Paracoccus sp. EF6 isolated from a lake water.</title>
        <authorList>
            <person name="Liu H."/>
        </authorList>
    </citation>
    <scope>NUCLEOTIDE SEQUENCE</scope>
    <source>
        <strain evidence="3">EF6</strain>
    </source>
</reference>
<dbReference type="PANTHER" id="PTHR30367:SF12">
    <property type="entry name" value="P-HYDROXYBENZOIC ACID EFFLUX PUMP SUBUNIT AAEA"/>
    <property type="match status" value="1"/>
</dbReference>
<organism evidence="3 4">
    <name type="scientific">Paracoccus benzoatiresistens</name>
    <dbReference type="NCBI Taxonomy" id="2997341"/>
    <lineage>
        <taxon>Bacteria</taxon>
        <taxon>Pseudomonadati</taxon>
        <taxon>Pseudomonadota</taxon>
        <taxon>Alphaproteobacteria</taxon>
        <taxon>Rhodobacterales</taxon>
        <taxon>Paracoccaceae</taxon>
        <taxon>Paracoccus</taxon>
    </lineage>
</organism>
<proteinExistence type="predicted"/>
<protein>
    <submittedName>
        <fullName evidence="3">HlyD family secretion protein</fullName>
    </submittedName>
</protein>
<dbReference type="Proteomes" id="UP001149822">
    <property type="component" value="Unassembled WGS sequence"/>
</dbReference>
<dbReference type="PANTHER" id="PTHR30367">
    <property type="entry name" value="P-HYDROXYBENZOIC ACID EFFLUX PUMP SUBUNIT AAEA-RELATED"/>
    <property type="match status" value="1"/>
</dbReference>
<gene>
    <name evidence="3" type="ORF">OU682_17920</name>
</gene>
<evidence type="ECO:0000313" key="3">
    <source>
        <dbReference type="EMBL" id="MCZ0963486.1"/>
    </source>
</evidence>
<keyword evidence="4" id="KW-1185">Reference proteome</keyword>